<dbReference type="Proteomes" id="UP000280696">
    <property type="component" value="Unassembled WGS sequence"/>
</dbReference>
<organism evidence="8 9">
    <name type="scientific">Parablautia intestinalis</name>
    <dbReference type="NCBI Taxonomy" id="2320100"/>
    <lineage>
        <taxon>Bacteria</taxon>
        <taxon>Bacillati</taxon>
        <taxon>Bacillota</taxon>
        <taxon>Clostridia</taxon>
        <taxon>Lachnospirales</taxon>
        <taxon>Lachnospiraceae</taxon>
        <taxon>Parablautia</taxon>
    </lineage>
</organism>
<evidence type="ECO:0000313" key="8">
    <source>
        <dbReference type="EMBL" id="RKI93640.1"/>
    </source>
</evidence>
<evidence type="ECO:0000313" key="9">
    <source>
        <dbReference type="Proteomes" id="UP000280696"/>
    </source>
</evidence>
<accession>A0A3A9AQ55</accession>
<dbReference type="EMBL" id="RAYQ01000002">
    <property type="protein sequence ID" value="RKI93640.1"/>
    <property type="molecule type" value="Genomic_DNA"/>
</dbReference>
<protein>
    <recommendedName>
        <fullName evidence="3 6">Flagellar basal body rod protein FlgB</fullName>
    </recommendedName>
</protein>
<dbReference type="AlphaFoldDB" id="A0A3A9AQ55"/>
<dbReference type="PIRSF" id="PIRSF002889">
    <property type="entry name" value="Rod_FlgB"/>
    <property type="match status" value="1"/>
</dbReference>
<evidence type="ECO:0000256" key="1">
    <source>
        <dbReference type="ARBA" id="ARBA00004117"/>
    </source>
</evidence>
<dbReference type="PANTHER" id="PTHR30435">
    <property type="entry name" value="FLAGELLAR PROTEIN"/>
    <property type="match status" value="1"/>
</dbReference>
<name>A0A3A9AQ55_9FIRM</name>
<dbReference type="NCBIfam" id="TIGR01396">
    <property type="entry name" value="FlgB"/>
    <property type="match status" value="1"/>
</dbReference>
<evidence type="ECO:0000259" key="7">
    <source>
        <dbReference type="Pfam" id="PF00460"/>
    </source>
</evidence>
<evidence type="ECO:0000256" key="3">
    <source>
        <dbReference type="ARBA" id="ARBA00014376"/>
    </source>
</evidence>
<comment type="subunit">
    <text evidence="6">The basal body constitutes a major portion of the flagellar organelle and consists of a number of rings mounted on a central rod.</text>
</comment>
<dbReference type="InterPro" id="IPR019776">
    <property type="entry name" value="Flagellar_basal_body_rod_CS"/>
</dbReference>
<keyword evidence="4 6" id="KW-0975">Bacterial flagellum</keyword>
<evidence type="ECO:0000256" key="6">
    <source>
        <dbReference type="PIRNR" id="PIRNR002889"/>
    </source>
</evidence>
<comment type="caution">
    <text evidence="8">The sequence shown here is derived from an EMBL/GenBank/DDBJ whole genome shotgun (WGS) entry which is preliminary data.</text>
</comment>
<evidence type="ECO:0000256" key="2">
    <source>
        <dbReference type="ARBA" id="ARBA00009677"/>
    </source>
</evidence>
<reference evidence="8 9" key="1">
    <citation type="submission" date="2018-09" db="EMBL/GenBank/DDBJ databases">
        <title>Murine metabolic-syndrome-specific gut microbial biobank.</title>
        <authorList>
            <person name="Liu C."/>
        </authorList>
    </citation>
    <scope>NUCLEOTIDE SEQUENCE [LARGE SCALE GENOMIC DNA]</scope>
    <source>
        <strain evidence="8 9">0.1xD8-82</strain>
    </source>
</reference>
<dbReference type="Pfam" id="PF00460">
    <property type="entry name" value="Flg_bb_rod"/>
    <property type="match status" value="1"/>
</dbReference>
<sequence>MINSSVFSYVDVLSKTADAAWKRNEIIGNNISNVDTPGYKRQDIDFESQLRQALGNSRYETVDAKVAHLSGTELEARVYTDSANFSYRLDGNNVDIDTEGVTLAANQIKYNGLIDSIKQEFANLKMVIK</sequence>
<dbReference type="RefSeq" id="WP_120466572.1">
    <property type="nucleotide sequence ID" value="NZ_CATAJS010000007.1"/>
</dbReference>
<dbReference type="OrthoDB" id="9792068at2"/>
<evidence type="ECO:0000256" key="4">
    <source>
        <dbReference type="ARBA" id="ARBA00023143"/>
    </source>
</evidence>
<keyword evidence="8" id="KW-0969">Cilium</keyword>
<dbReference type="InterPro" id="IPR001444">
    <property type="entry name" value="Flag_bb_rod_N"/>
</dbReference>
<dbReference type="GO" id="GO:0071978">
    <property type="term" value="P:bacterial-type flagellum-dependent swarming motility"/>
    <property type="evidence" value="ECO:0007669"/>
    <property type="project" value="TreeGrafter"/>
</dbReference>
<dbReference type="GO" id="GO:0030694">
    <property type="term" value="C:bacterial-type flagellum basal body, rod"/>
    <property type="evidence" value="ECO:0007669"/>
    <property type="project" value="InterPro"/>
</dbReference>
<comment type="function">
    <text evidence="5 6">Structural component of flagellum, the bacterial motility apparatus. Part of the rod structure of flagellar basal body.</text>
</comment>
<feature type="domain" description="Flagellar basal body rod protein N-terminal" evidence="7">
    <location>
        <begin position="19"/>
        <end position="40"/>
    </location>
</feature>
<evidence type="ECO:0000256" key="5">
    <source>
        <dbReference type="ARBA" id="ARBA00024934"/>
    </source>
</evidence>
<gene>
    <name evidence="8" type="primary">flgB</name>
    <name evidence="8" type="ORF">D7V94_02825</name>
</gene>
<dbReference type="PANTHER" id="PTHR30435:SF12">
    <property type="entry name" value="FLAGELLAR BASAL BODY ROD PROTEIN FLGB"/>
    <property type="match status" value="1"/>
</dbReference>
<dbReference type="PROSITE" id="PS00588">
    <property type="entry name" value="FLAGELLA_BB_ROD"/>
    <property type="match status" value="1"/>
</dbReference>
<keyword evidence="9" id="KW-1185">Reference proteome</keyword>
<keyword evidence="8" id="KW-0966">Cell projection</keyword>
<dbReference type="InterPro" id="IPR006300">
    <property type="entry name" value="FlgB"/>
</dbReference>
<keyword evidence="8" id="KW-0282">Flagellum</keyword>
<comment type="subcellular location">
    <subcellularLocation>
        <location evidence="1 6">Bacterial flagellum basal body</location>
    </subcellularLocation>
</comment>
<comment type="similarity">
    <text evidence="2 6">Belongs to the flagella basal body rod proteins family.</text>
</comment>
<proteinExistence type="inferred from homology"/>